<feature type="domain" description="FHA" evidence="2">
    <location>
        <begin position="527"/>
        <end position="577"/>
    </location>
</feature>
<protein>
    <submittedName>
        <fullName evidence="3">FHA domain-containing protein</fullName>
    </submittedName>
</protein>
<sequence length="604" mass="67381">MVWCFRCVGGGAHRSSAAFLLSLMGRRHFGRVASIAGSRYSALGQPTALALGRSSCAGRQESRLSLYVGGSSRFPVQPNIWRISTAMKGGSAGMDRFNPRFERNRGHYLVIEGDPPIFRAECDEFQLRMLQTCEIPGLMRPDVEEMDGSLAFRFSLQGGRMLSQVMRAAKWSMADWMTVLCRLADILEESRLYLLDAARIRLDDDWIFVGEDWQELKMVYLPVPGAEQSLRDSLERLIIRWIVHVSELEGPAIQQVMQIVRSPDFSPASLRRYARGYLAEKAAGFAGGSIFNPEHERVVRQTNSESLLEWSANAEKTDDDWRYEGTAADETNDPPAKGWRWFRPSGDEPQQLSGLLGTDSAPFGREIQFEREVEPDKSERRRIWLICAAVGLIAVAWRAGFAAYPGKQGLLLSGGATLIILAGVIGLWNRQWQKDEDQFSRAKGGDWMRPRRPSDNVQPAQEGILPISESLDNRGRAQHTSALGSSWQADMTQQLEGASATTKKEAYYLDWESGSHPGHIPLQDTPVVIGRSPVAANHVDDGVGVSRAHVELSRTPEGWKAKDLGSRNGTRLNGTSMVPYESYLLQPEDCLDVAESKYRFKRSG</sequence>
<dbReference type="CDD" id="cd00060">
    <property type="entry name" value="FHA"/>
    <property type="match status" value="1"/>
</dbReference>
<accession>A0A4U0F8C0</accession>
<comment type="caution">
    <text evidence="3">The sequence shown here is derived from an EMBL/GenBank/DDBJ whole genome shotgun (WGS) entry which is preliminary data.</text>
</comment>
<dbReference type="Gene3D" id="2.60.200.20">
    <property type="match status" value="1"/>
</dbReference>
<dbReference type="InterPro" id="IPR008984">
    <property type="entry name" value="SMAD_FHA_dom_sf"/>
</dbReference>
<dbReference type="EMBL" id="SUPK01000007">
    <property type="protein sequence ID" value="TJY40927.1"/>
    <property type="molecule type" value="Genomic_DNA"/>
</dbReference>
<feature type="transmembrane region" description="Helical" evidence="1">
    <location>
        <begin position="410"/>
        <end position="428"/>
    </location>
</feature>
<dbReference type="SUPFAM" id="SSF49879">
    <property type="entry name" value="SMAD/FHA domain"/>
    <property type="match status" value="1"/>
</dbReference>
<keyword evidence="1" id="KW-1133">Transmembrane helix</keyword>
<feature type="transmembrane region" description="Helical" evidence="1">
    <location>
        <begin position="383"/>
        <end position="404"/>
    </location>
</feature>
<keyword evidence="4" id="KW-1185">Reference proteome</keyword>
<proteinExistence type="predicted"/>
<dbReference type="PROSITE" id="PS50006">
    <property type="entry name" value="FHA_DOMAIN"/>
    <property type="match status" value="1"/>
</dbReference>
<keyword evidence="1" id="KW-0472">Membrane</keyword>
<dbReference type="OrthoDB" id="9783862at2"/>
<dbReference type="Proteomes" id="UP000309673">
    <property type="component" value="Unassembled WGS sequence"/>
</dbReference>
<dbReference type="InterPro" id="IPR000253">
    <property type="entry name" value="FHA_dom"/>
</dbReference>
<organism evidence="3 4">
    <name type="scientific">Cohnella pontilimi</name>
    <dbReference type="NCBI Taxonomy" id="2564100"/>
    <lineage>
        <taxon>Bacteria</taxon>
        <taxon>Bacillati</taxon>
        <taxon>Bacillota</taxon>
        <taxon>Bacilli</taxon>
        <taxon>Bacillales</taxon>
        <taxon>Paenibacillaceae</taxon>
        <taxon>Cohnella</taxon>
    </lineage>
</organism>
<evidence type="ECO:0000313" key="4">
    <source>
        <dbReference type="Proteomes" id="UP000309673"/>
    </source>
</evidence>
<name>A0A4U0F8C0_9BACL</name>
<keyword evidence="1" id="KW-0812">Transmembrane</keyword>
<evidence type="ECO:0000256" key="1">
    <source>
        <dbReference type="SAM" id="Phobius"/>
    </source>
</evidence>
<evidence type="ECO:0000313" key="3">
    <source>
        <dbReference type="EMBL" id="TJY40927.1"/>
    </source>
</evidence>
<reference evidence="3 4" key="1">
    <citation type="submission" date="2019-04" db="EMBL/GenBank/DDBJ databases">
        <title>Cohnella sp. nov., isolated from soil.</title>
        <authorList>
            <person name="Kim W."/>
        </authorList>
    </citation>
    <scope>NUCLEOTIDE SEQUENCE [LARGE SCALE GENOMIC DNA]</scope>
    <source>
        <strain evidence="3 4">CAU 1483</strain>
    </source>
</reference>
<dbReference type="Pfam" id="PF00498">
    <property type="entry name" value="FHA"/>
    <property type="match status" value="1"/>
</dbReference>
<dbReference type="SMART" id="SM00240">
    <property type="entry name" value="FHA"/>
    <property type="match status" value="1"/>
</dbReference>
<evidence type="ECO:0000259" key="2">
    <source>
        <dbReference type="PROSITE" id="PS50006"/>
    </source>
</evidence>
<dbReference type="AlphaFoldDB" id="A0A4U0F8C0"/>
<dbReference type="Pfam" id="PF19909">
    <property type="entry name" value="DUF6382"/>
    <property type="match status" value="1"/>
</dbReference>
<gene>
    <name evidence="3" type="ORF">E5161_14520</name>
</gene>
<dbReference type="InterPro" id="IPR045962">
    <property type="entry name" value="DUF6382"/>
</dbReference>